<feature type="region of interest" description="Disordered" evidence="1">
    <location>
        <begin position="36"/>
        <end position="147"/>
    </location>
</feature>
<keyword evidence="4" id="KW-1185">Reference proteome</keyword>
<dbReference type="Pfam" id="PF02661">
    <property type="entry name" value="Fic"/>
    <property type="match status" value="1"/>
</dbReference>
<protein>
    <submittedName>
        <fullName evidence="3">Fic family protein</fullName>
    </submittedName>
</protein>
<dbReference type="InterPro" id="IPR003812">
    <property type="entry name" value="Fido"/>
</dbReference>
<organism evidence="3 4">
    <name type="scientific">Streptomyces cinereospinus</name>
    <dbReference type="NCBI Taxonomy" id="285561"/>
    <lineage>
        <taxon>Bacteria</taxon>
        <taxon>Bacillati</taxon>
        <taxon>Actinomycetota</taxon>
        <taxon>Actinomycetes</taxon>
        <taxon>Kitasatosporales</taxon>
        <taxon>Streptomycetaceae</taxon>
        <taxon>Streptomyces</taxon>
    </lineage>
</organism>
<dbReference type="EMBL" id="JBHMCY010000039">
    <property type="protein sequence ID" value="MFB9465094.1"/>
    <property type="molecule type" value="Genomic_DNA"/>
</dbReference>
<feature type="compositionally biased region" description="Low complexity" evidence="1">
    <location>
        <begin position="99"/>
        <end position="139"/>
    </location>
</feature>
<evidence type="ECO:0000313" key="3">
    <source>
        <dbReference type="EMBL" id="MFB9465094.1"/>
    </source>
</evidence>
<comment type="caution">
    <text evidence="3">The sequence shown here is derived from an EMBL/GenBank/DDBJ whole genome shotgun (WGS) entry which is preliminary data.</text>
</comment>
<evidence type="ECO:0000259" key="2">
    <source>
        <dbReference type="Pfam" id="PF02661"/>
    </source>
</evidence>
<feature type="domain" description="Fido" evidence="2">
    <location>
        <begin position="3"/>
        <end position="33"/>
    </location>
</feature>
<sequence length="147" mass="15696">MHEKAAALLHSVARNHALIDGNKRTASLAMRVFRGSTASAPVPSRHPSPLPARSSRKSHRTPPMYRSWPSASRPGSPFPDVRRRAVGDMSSSRRPAAMSIRSSRGRPASSASRWNHSASHLSSDCSSPPATASPGAPLTPRRPPPSP</sequence>
<accession>A0ABV5N4A0</accession>
<evidence type="ECO:0000256" key="1">
    <source>
        <dbReference type="SAM" id="MobiDB-lite"/>
    </source>
</evidence>
<proteinExistence type="predicted"/>
<dbReference type="RefSeq" id="WP_381347938.1">
    <property type="nucleotide sequence ID" value="NZ_JBHMCY010000039.1"/>
</dbReference>
<reference evidence="3 4" key="1">
    <citation type="submission" date="2024-09" db="EMBL/GenBank/DDBJ databases">
        <authorList>
            <person name="Sun Q."/>
            <person name="Mori K."/>
        </authorList>
    </citation>
    <scope>NUCLEOTIDE SEQUENCE [LARGE SCALE GENOMIC DNA]</scope>
    <source>
        <strain evidence="3 4">JCM 6917</strain>
    </source>
</reference>
<dbReference type="Gene3D" id="1.20.120.1870">
    <property type="entry name" value="Fic/DOC protein, Fido domain"/>
    <property type="match status" value="1"/>
</dbReference>
<name>A0ABV5N4A0_9ACTN</name>
<gene>
    <name evidence="3" type="ORF">ACFF45_20840</name>
</gene>
<dbReference type="Proteomes" id="UP001589709">
    <property type="component" value="Unassembled WGS sequence"/>
</dbReference>
<evidence type="ECO:0000313" key="4">
    <source>
        <dbReference type="Proteomes" id="UP001589709"/>
    </source>
</evidence>
<dbReference type="InterPro" id="IPR053737">
    <property type="entry name" value="Type_II_TA_Toxin"/>
</dbReference>